<evidence type="ECO:0000256" key="1">
    <source>
        <dbReference type="SAM" id="SignalP"/>
    </source>
</evidence>
<feature type="signal peptide" evidence="1">
    <location>
        <begin position="1"/>
        <end position="27"/>
    </location>
</feature>
<evidence type="ECO:0000313" key="3">
    <source>
        <dbReference type="Proteomes" id="UP001064632"/>
    </source>
</evidence>
<feature type="chain" id="PRO_5045818556" evidence="1">
    <location>
        <begin position="28"/>
        <end position="381"/>
    </location>
</feature>
<gene>
    <name evidence="2" type="ORF">N4264_01595</name>
</gene>
<dbReference type="EMBL" id="CP104694">
    <property type="protein sequence ID" value="UXI68373.1"/>
    <property type="molecule type" value="Genomic_DNA"/>
</dbReference>
<proteinExistence type="predicted"/>
<protein>
    <submittedName>
        <fullName evidence="2">Uncharacterized protein</fullName>
    </submittedName>
</protein>
<name>A0ABY6BEB5_9GAMM</name>
<organism evidence="2 3">
    <name type="scientific">Tahibacter amnicola</name>
    <dbReference type="NCBI Taxonomy" id="2976241"/>
    <lineage>
        <taxon>Bacteria</taxon>
        <taxon>Pseudomonadati</taxon>
        <taxon>Pseudomonadota</taxon>
        <taxon>Gammaproteobacteria</taxon>
        <taxon>Lysobacterales</taxon>
        <taxon>Rhodanobacteraceae</taxon>
        <taxon>Tahibacter</taxon>
    </lineage>
</organism>
<dbReference type="RefSeq" id="WP_261695333.1">
    <property type="nucleotide sequence ID" value="NZ_CP104694.1"/>
</dbReference>
<dbReference type="Proteomes" id="UP001064632">
    <property type="component" value="Chromosome"/>
</dbReference>
<reference evidence="2" key="1">
    <citation type="submission" date="2022-09" db="EMBL/GenBank/DDBJ databases">
        <title>Tahibacter sp. nov., isolated from a fresh water.</title>
        <authorList>
            <person name="Baek J.H."/>
            <person name="Lee J.K."/>
            <person name="Kim J.M."/>
            <person name="Jeon C.O."/>
        </authorList>
    </citation>
    <scope>NUCLEOTIDE SEQUENCE</scope>
    <source>
        <strain evidence="2">W38</strain>
    </source>
</reference>
<evidence type="ECO:0000313" key="2">
    <source>
        <dbReference type="EMBL" id="UXI68373.1"/>
    </source>
</evidence>
<keyword evidence="3" id="KW-1185">Reference proteome</keyword>
<sequence length="381" mass="40987">MRTRKMPLRRRLLAAFALSVSSTAVFAYMCGGAAEGWTITQIEMLTANVETQLTTFTTTFVNQMRLKFDDVVSAVGGATAQESIATKQVVDAVANSEQTLASAIKALQEADEVQKNVLDFHPVTGQGFDPCGTSLKNKTMDMAFGRVHDRAKATVGSNDMAPGRLVASTAEAMQNRLKEHRRLFCTKAEADAGLCTLSELPGGDTNAALLFEGAKPDSLAAKAREAYIQHVLGEPDGALPQAAGNTPAGQSFLIDKNRKSALLSVPAYSLARIAAANTRDATMSDKSPNEVLRLRINQYFGGKEAEAWSGQLARMADRGLVLEATKVAGLETWLRYQQYQQNQRMEANLAALLVAASAGLDETTQAAAQRAQREALSRKVQ</sequence>
<keyword evidence="1" id="KW-0732">Signal</keyword>
<accession>A0ABY6BEB5</accession>